<dbReference type="RefSeq" id="WP_139089658.1">
    <property type="nucleotide sequence ID" value="NZ_VDGE01000001.1"/>
</dbReference>
<organism evidence="1 2">
    <name type="scientific">Janthinobacterium lividum</name>
    <dbReference type="NCBI Taxonomy" id="29581"/>
    <lineage>
        <taxon>Bacteria</taxon>
        <taxon>Pseudomonadati</taxon>
        <taxon>Pseudomonadota</taxon>
        <taxon>Betaproteobacteria</taxon>
        <taxon>Burkholderiales</taxon>
        <taxon>Oxalobacteraceae</taxon>
        <taxon>Janthinobacterium</taxon>
    </lineage>
</organism>
<dbReference type="Proteomes" id="UP000305681">
    <property type="component" value="Unassembled WGS sequence"/>
</dbReference>
<comment type="caution">
    <text evidence="1">The sequence shown here is derived from an EMBL/GenBank/DDBJ whole genome shotgun (WGS) entry which is preliminary data.</text>
</comment>
<dbReference type="EMBL" id="VDGE01000001">
    <property type="protein sequence ID" value="TNC78547.1"/>
    <property type="molecule type" value="Genomic_DNA"/>
</dbReference>
<accession>A0A5C4P106</accession>
<evidence type="ECO:0000313" key="2">
    <source>
        <dbReference type="Proteomes" id="UP000305681"/>
    </source>
</evidence>
<evidence type="ECO:0000313" key="1">
    <source>
        <dbReference type="EMBL" id="TNC78547.1"/>
    </source>
</evidence>
<protein>
    <submittedName>
        <fullName evidence="1">Uncharacterized protein</fullName>
    </submittedName>
</protein>
<dbReference type="AlphaFoldDB" id="A0A5C4P106"/>
<sequence length="166" mass="18107">MMAAFFIVTLIKKAKYMNNAQMIASAGFDISLLNDGNKSVDQVHLVSVLFDEDGAHKAGFEIVSKNSDQYRAVIRETSVVAIKRSVQKSKQIDAKTDEGAAELYDLAENRNMKIAVAVVVGMPGFVDKGVQVQPSPALLKAIFEKMPSWQEKVLAALEADGNFLTV</sequence>
<reference evidence="1 2" key="1">
    <citation type="submission" date="2019-06" db="EMBL/GenBank/DDBJ databases">
        <title>Genome sequence of Janthinobacterium lividum UCD_MED1.</title>
        <authorList>
            <person name="De Leon M.E."/>
            <person name="Jospin G."/>
        </authorList>
    </citation>
    <scope>NUCLEOTIDE SEQUENCE [LARGE SCALE GENOMIC DNA]</scope>
    <source>
        <strain evidence="1 2">UCD_MED1</strain>
    </source>
</reference>
<name>A0A5C4P106_9BURK</name>
<proteinExistence type="predicted"/>
<gene>
    <name evidence="1" type="ORF">FHI69_04485</name>
</gene>